<reference evidence="2 3" key="1">
    <citation type="submission" date="2015-02" db="EMBL/GenBank/DDBJ databases">
        <title>Draft genome sequences of ten Microbacterium spp. with emphasis on heavy metal contaminated environments.</title>
        <authorList>
            <person name="Corretto E."/>
        </authorList>
    </citation>
    <scope>NUCLEOTIDE SEQUENCE [LARGE SCALE GENOMIC DNA]</scope>
    <source>
        <strain evidence="2 3">DSM 23848</strain>
    </source>
</reference>
<evidence type="ECO:0000313" key="3">
    <source>
        <dbReference type="Proteomes" id="UP000033448"/>
    </source>
</evidence>
<feature type="region of interest" description="Disordered" evidence="1">
    <location>
        <begin position="1"/>
        <end position="41"/>
    </location>
</feature>
<dbReference type="RefSeq" id="WP_156156661.1">
    <property type="nucleotide sequence ID" value="NZ_JYIT01000046.1"/>
</dbReference>
<proteinExistence type="predicted"/>
<evidence type="ECO:0000313" key="2">
    <source>
        <dbReference type="EMBL" id="KJL29926.1"/>
    </source>
</evidence>
<accession>A0A0F0LEG4</accession>
<sequence>MDNVLSFGDQRPDDAHRFSRMPADRDAIQRPLPNLSNTLNLSSKLQPSSVRLRPANQLNIEKCPQSQLFVAEGHGLGRISIGRAAVLANDRQE</sequence>
<organism evidence="2 3">
    <name type="scientific">Microbacterium azadirachtae</name>
    <dbReference type="NCBI Taxonomy" id="582680"/>
    <lineage>
        <taxon>Bacteria</taxon>
        <taxon>Bacillati</taxon>
        <taxon>Actinomycetota</taxon>
        <taxon>Actinomycetes</taxon>
        <taxon>Micrococcales</taxon>
        <taxon>Microbacteriaceae</taxon>
        <taxon>Microbacterium</taxon>
    </lineage>
</organism>
<keyword evidence="3" id="KW-1185">Reference proteome</keyword>
<protein>
    <submittedName>
        <fullName evidence="2">Uncharacterized protein</fullName>
    </submittedName>
</protein>
<evidence type="ECO:0000256" key="1">
    <source>
        <dbReference type="SAM" id="MobiDB-lite"/>
    </source>
</evidence>
<name>A0A0F0LEG4_9MICO</name>
<dbReference type="EMBL" id="JYIT01000046">
    <property type="protein sequence ID" value="KJL29926.1"/>
    <property type="molecule type" value="Genomic_DNA"/>
</dbReference>
<dbReference type="Proteomes" id="UP000033448">
    <property type="component" value="Unassembled WGS sequence"/>
</dbReference>
<dbReference type="PATRIC" id="fig|582680.7.peg.297"/>
<gene>
    <name evidence="2" type="ORF">RL72_00284</name>
</gene>
<dbReference type="AlphaFoldDB" id="A0A0F0LEG4"/>
<feature type="compositionally biased region" description="Basic and acidic residues" evidence="1">
    <location>
        <begin position="10"/>
        <end position="28"/>
    </location>
</feature>
<feature type="compositionally biased region" description="Low complexity" evidence="1">
    <location>
        <begin position="32"/>
        <end position="41"/>
    </location>
</feature>
<comment type="caution">
    <text evidence="2">The sequence shown here is derived from an EMBL/GenBank/DDBJ whole genome shotgun (WGS) entry which is preliminary data.</text>
</comment>